<name>A0ABD3AZX2_9GENT</name>
<accession>A0ABD3AZX2</accession>
<proteinExistence type="predicted"/>
<keyword evidence="6" id="KW-1185">Reference proteome</keyword>
<keyword evidence="1" id="KW-0547">Nucleotide-binding</keyword>
<feature type="domain" description="Protein kinase" evidence="4">
    <location>
        <begin position="347"/>
        <end position="610"/>
    </location>
</feature>
<organism evidence="5 6">
    <name type="scientific">Cinchona calisaya</name>
    <dbReference type="NCBI Taxonomy" id="153742"/>
    <lineage>
        <taxon>Eukaryota</taxon>
        <taxon>Viridiplantae</taxon>
        <taxon>Streptophyta</taxon>
        <taxon>Embryophyta</taxon>
        <taxon>Tracheophyta</taxon>
        <taxon>Spermatophyta</taxon>
        <taxon>Magnoliopsida</taxon>
        <taxon>eudicotyledons</taxon>
        <taxon>Gunneridae</taxon>
        <taxon>Pentapetalae</taxon>
        <taxon>asterids</taxon>
        <taxon>lamiids</taxon>
        <taxon>Gentianales</taxon>
        <taxon>Rubiaceae</taxon>
        <taxon>Cinchonoideae</taxon>
        <taxon>Cinchoneae</taxon>
        <taxon>Cinchona</taxon>
    </lineage>
</organism>
<dbReference type="EMBL" id="JBJUIK010000001">
    <property type="protein sequence ID" value="KAL3536645.1"/>
    <property type="molecule type" value="Genomic_DNA"/>
</dbReference>
<comment type="caution">
    <text evidence="5">The sequence shown here is derived from an EMBL/GenBank/DDBJ whole genome shotgun (WGS) entry which is preliminary data.</text>
</comment>
<dbReference type="Pfam" id="PF07714">
    <property type="entry name" value="PK_Tyr_Ser-Thr"/>
    <property type="match status" value="1"/>
</dbReference>
<dbReference type="PROSITE" id="PS50011">
    <property type="entry name" value="PROTEIN_KINASE_DOM"/>
    <property type="match status" value="1"/>
</dbReference>
<keyword evidence="2" id="KW-0067">ATP-binding</keyword>
<evidence type="ECO:0000256" key="3">
    <source>
        <dbReference type="SAM" id="SignalP"/>
    </source>
</evidence>
<evidence type="ECO:0000313" key="6">
    <source>
        <dbReference type="Proteomes" id="UP001630127"/>
    </source>
</evidence>
<dbReference type="Proteomes" id="UP001630127">
    <property type="component" value="Unassembled WGS sequence"/>
</dbReference>
<dbReference type="Gene3D" id="1.10.510.10">
    <property type="entry name" value="Transferase(Phosphotransferase) domain 1"/>
    <property type="match status" value="1"/>
</dbReference>
<evidence type="ECO:0000256" key="1">
    <source>
        <dbReference type="ARBA" id="ARBA00022741"/>
    </source>
</evidence>
<dbReference type="InterPro" id="IPR000719">
    <property type="entry name" value="Prot_kinase_dom"/>
</dbReference>
<dbReference type="PANTHER" id="PTHR46008">
    <property type="entry name" value="LEAF RUST 10 DISEASE-RESISTANCE LOCUS RECEPTOR-LIKE PROTEIN KINASE-LIKE 1.4"/>
    <property type="match status" value="1"/>
</dbReference>
<reference evidence="5 6" key="1">
    <citation type="submission" date="2024-11" db="EMBL/GenBank/DDBJ databases">
        <title>A near-complete genome assembly of Cinchona calisaya.</title>
        <authorList>
            <person name="Lian D.C."/>
            <person name="Zhao X.W."/>
            <person name="Wei L."/>
        </authorList>
    </citation>
    <scope>NUCLEOTIDE SEQUENCE [LARGE SCALE GENOMIC DNA]</scope>
    <source>
        <tissue evidence="5">Nenye</tissue>
    </source>
</reference>
<dbReference type="GO" id="GO:0005524">
    <property type="term" value="F:ATP binding"/>
    <property type="evidence" value="ECO:0007669"/>
    <property type="project" value="UniProtKB-KW"/>
</dbReference>
<feature type="chain" id="PRO_5044780101" description="Protein kinase domain-containing protein" evidence="3">
    <location>
        <begin position="31"/>
        <end position="645"/>
    </location>
</feature>
<feature type="signal peptide" evidence="3">
    <location>
        <begin position="1"/>
        <end position="30"/>
    </location>
</feature>
<dbReference type="Gene3D" id="3.30.200.20">
    <property type="entry name" value="Phosphorylase Kinase, domain 1"/>
    <property type="match status" value="1"/>
</dbReference>
<dbReference type="InterPro" id="IPR001245">
    <property type="entry name" value="Ser-Thr/Tyr_kinase_cat_dom"/>
</dbReference>
<dbReference type="InterPro" id="IPR011009">
    <property type="entry name" value="Kinase-like_dom_sf"/>
</dbReference>
<sequence>MFQFLQNFKSWSCFFTFLALVVLLLDNHIGVLVTFCEQDDTPFLQRNDESHWPGGENESERCGSFQIPFPFCLTNNNNTSSSSCKWSGSFSDPFRLSCLNSTSLYLIVASQSYRVLYFFPDGILVDFPNNSTDLNSFSFAGDEYFGISTDNLVALYDCQDSSSCKIDCGKSFDDGGAAAAGYPACCYPLSDLSAWRPGGEGNDFSVFPRFRCKGFSSWVVLPGSRRVMRGVKLEWAIPRNSTQATCARHADAINATSVKAGMRCQCRDGFIGDGFASGFGCFKCFLTSAFTIAFLVALVCLLKRQPIKSSRYELDDESCGQNTISIRKACRTRLFAYHELEEATKGFENGQKLSDCIKGALYAGILADGSRILVQSVQCESESELIQVLSRVEALSVVSHKNMAQLLGWSVDSVYSLLVVYEYPAIGTLEQQLFQTGRHQKTSTGLDWFKRLNIVAETTSFLAFLQCEISPPIFHYDLQSSCILLDEEFSTKIFGFEHLNSSNLEEDCHPRITPDGSYNKRHDVYNLGLILLEVITGTKSSDIPTAALQKIRNGKLEEVVDPFLYYHEEPPYRREQIKRVADLATKCLLFGVDGKLGMTDVARELVHMTKESVGGSSRRCCALEETFSNSSLLQMISMSPDSLMS</sequence>
<evidence type="ECO:0000256" key="2">
    <source>
        <dbReference type="ARBA" id="ARBA00022840"/>
    </source>
</evidence>
<evidence type="ECO:0000259" key="4">
    <source>
        <dbReference type="PROSITE" id="PS50011"/>
    </source>
</evidence>
<protein>
    <recommendedName>
        <fullName evidence="4">Protein kinase domain-containing protein</fullName>
    </recommendedName>
</protein>
<gene>
    <name evidence="5" type="ORF">ACH5RR_000011</name>
</gene>
<dbReference type="AlphaFoldDB" id="A0ABD3AZX2"/>
<dbReference type="SUPFAM" id="SSF56112">
    <property type="entry name" value="Protein kinase-like (PK-like)"/>
    <property type="match status" value="1"/>
</dbReference>
<evidence type="ECO:0000313" key="5">
    <source>
        <dbReference type="EMBL" id="KAL3536645.1"/>
    </source>
</evidence>
<keyword evidence="3" id="KW-0732">Signal</keyword>
<dbReference type="PANTHER" id="PTHR46008:SF20">
    <property type="entry name" value="PROTEIN KINASE DOMAIN-CONTAINING PROTEIN"/>
    <property type="match status" value="1"/>
</dbReference>